<keyword evidence="2" id="KW-0472">Membrane</keyword>
<dbReference type="AlphaFoldDB" id="A0A9E5JMQ7"/>
<reference evidence="3 4" key="1">
    <citation type="submission" date="2019-06" db="EMBL/GenBank/DDBJ databases">
        <authorList>
            <person name="De-Chao Zhang Q."/>
        </authorList>
    </citation>
    <scope>NUCLEOTIDE SEQUENCE [LARGE SCALE GENOMIC DNA]</scope>
    <source>
        <strain evidence="3 4">KN1116</strain>
    </source>
</reference>
<name>A0A9E5JMQ7_9MICO</name>
<gene>
    <name evidence="3" type="ORF">FK219_009325</name>
</gene>
<evidence type="ECO:0000256" key="1">
    <source>
        <dbReference type="SAM" id="MobiDB-lite"/>
    </source>
</evidence>
<comment type="caution">
    <text evidence="3">The sequence shown here is derived from an EMBL/GenBank/DDBJ whole genome shotgun (WGS) entry which is preliminary data.</text>
</comment>
<feature type="transmembrane region" description="Helical" evidence="2">
    <location>
        <begin position="16"/>
        <end position="41"/>
    </location>
</feature>
<keyword evidence="2" id="KW-1133">Transmembrane helix</keyword>
<organism evidence="3 4">
    <name type="scientific">Microcella pacifica</name>
    <dbReference type="NCBI Taxonomy" id="2591847"/>
    <lineage>
        <taxon>Bacteria</taxon>
        <taxon>Bacillati</taxon>
        <taxon>Actinomycetota</taxon>
        <taxon>Actinomycetes</taxon>
        <taxon>Micrococcales</taxon>
        <taxon>Microbacteriaceae</taxon>
        <taxon>Microcella</taxon>
    </lineage>
</organism>
<evidence type="ECO:0000313" key="3">
    <source>
        <dbReference type="EMBL" id="NHF63434.1"/>
    </source>
</evidence>
<feature type="region of interest" description="Disordered" evidence="1">
    <location>
        <begin position="45"/>
        <end position="69"/>
    </location>
</feature>
<dbReference type="Proteomes" id="UP000818266">
    <property type="component" value="Unassembled WGS sequence"/>
</dbReference>
<accession>A0A9E5JMQ7</accession>
<reference evidence="3 4" key="2">
    <citation type="submission" date="2020-03" db="EMBL/GenBank/DDBJ databases">
        <title>Chryseoglobus sp. isolated from a deep-sea seamount.</title>
        <authorList>
            <person name="Zhang D.-C."/>
        </authorList>
    </citation>
    <scope>NUCLEOTIDE SEQUENCE [LARGE SCALE GENOMIC DNA]</scope>
    <source>
        <strain evidence="3 4">KN1116</strain>
    </source>
</reference>
<dbReference type="InterPro" id="IPR027273">
    <property type="entry name" value="Neocarzinostatin-like"/>
</dbReference>
<dbReference type="SUPFAM" id="SSF49319">
    <property type="entry name" value="Actinoxanthin-like"/>
    <property type="match status" value="1"/>
</dbReference>
<keyword evidence="4" id="KW-1185">Reference proteome</keyword>
<protein>
    <submittedName>
        <fullName evidence="3">Uncharacterized protein</fullName>
    </submittedName>
</protein>
<evidence type="ECO:0000256" key="2">
    <source>
        <dbReference type="SAM" id="Phobius"/>
    </source>
</evidence>
<proteinExistence type="predicted"/>
<sequence>MTDAAPSADRPRRRRLWPWIVGGVLAIVLVLVALVVVPILLATPQGSSGQARVDGYPTSVTATGDDGRTRTLDVATPDGDAPELDSVSAGDRLVVTGDGYDGSRGLYVAVCAIPEQLDGKPGPCLGGVGSQEVEEFEEGVVQYAASNWINEAFAWRLFGARSFDDGEAGTFTAYIELPPAADENIDCRTVECGLYTRNDHTASADRVQDLYVPLRWAE</sequence>
<dbReference type="RefSeq" id="WP_165638101.1">
    <property type="nucleotide sequence ID" value="NZ_JAVJPO010000024.1"/>
</dbReference>
<evidence type="ECO:0000313" key="4">
    <source>
        <dbReference type="Proteomes" id="UP000818266"/>
    </source>
</evidence>
<dbReference type="Gene3D" id="2.60.40.230">
    <property type="entry name" value="Neocarzinostatin-like"/>
    <property type="match status" value="1"/>
</dbReference>
<keyword evidence="2" id="KW-0812">Transmembrane</keyword>
<dbReference type="EMBL" id="VIKT02000015">
    <property type="protein sequence ID" value="NHF63434.1"/>
    <property type="molecule type" value="Genomic_DNA"/>
</dbReference>